<dbReference type="Proteomes" id="UP000007800">
    <property type="component" value="Unassembled WGS sequence"/>
</dbReference>
<keyword evidence="3 5" id="KW-1133">Transmembrane helix</keyword>
<dbReference type="OMA" id="CMRESIN"/>
<dbReference type="OrthoDB" id="438211at2759"/>
<sequence length="287" mass="31548">MGSCTTCSKTVNYIYNFFLFALGGTVAGIAIWYLQSDWRDLMQVWWVWIAMFVGFIMIIFALLACCATKKQNRCLLMIYWLVTAGLLVLFVIVACGASSFYATTTNLKHLGPGQLNYLGGSEKHAYDHIRDGYGSVFRDDNCAVSCTPGNVFVTCNQVTCDHHDIEDRMQKWITSGTTVNDDDFVMQSSNAYNQCMRESINADGINGDSAAASGFCASNVEVIQTVSYYALGALIGLWIVAVCTLPAVLFTCFLICGKKNKKHPQEPRPVEATSVQVPPSGVKVVQV</sequence>
<evidence type="ECO:0000313" key="6">
    <source>
        <dbReference type="EMBL" id="EER00623.1"/>
    </source>
</evidence>
<evidence type="ECO:0000256" key="3">
    <source>
        <dbReference type="ARBA" id="ARBA00022989"/>
    </source>
</evidence>
<organism evidence="7">
    <name type="scientific">Perkinsus marinus (strain ATCC 50983 / TXsc)</name>
    <dbReference type="NCBI Taxonomy" id="423536"/>
    <lineage>
        <taxon>Eukaryota</taxon>
        <taxon>Sar</taxon>
        <taxon>Alveolata</taxon>
        <taxon>Perkinsozoa</taxon>
        <taxon>Perkinsea</taxon>
        <taxon>Perkinsida</taxon>
        <taxon>Perkinsidae</taxon>
        <taxon>Perkinsus</taxon>
    </lineage>
</organism>
<evidence type="ECO:0000256" key="2">
    <source>
        <dbReference type="ARBA" id="ARBA00022692"/>
    </source>
</evidence>
<dbReference type="PRINTS" id="PR00259">
    <property type="entry name" value="TMFOUR"/>
</dbReference>
<dbReference type="InParanoid" id="C5LRM1"/>
<dbReference type="AlphaFoldDB" id="C5LRM1"/>
<dbReference type="InterPro" id="IPR018499">
    <property type="entry name" value="Tetraspanin/Peripherin"/>
</dbReference>
<keyword evidence="7" id="KW-1185">Reference proteome</keyword>
<feature type="transmembrane region" description="Helical" evidence="5">
    <location>
        <begin position="228"/>
        <end position="256"/>
    </location>
</feature>
<name>C5LRM1_PERM5</name>
<evidence type="ECO:0000256" key="1">
    <source>
        <dbReference type="ARBA" id="ARBA00004141"/>
    </source>
</evidence>
<keyword evidence="2 5" id="KW-0812">Transmembrane</keyword>
<accession>C5LRM1</accession>
<reference evidence="6 7" key="1">
    <citation type="submission" date="2008-07" db="EMBL/GenBank/DDBJ databases">
        <authorList>
            <person name="El-Sayed N."/>
            <person name="Caler E."/>
            <person name="Inman J."/>
            <person name="Amedeo P."/>
            <person name="Hass B."/>
            <person name="Wortman J."/>
        </authorList>
    </citation>
    <scope>NUCLEOTIDE SEQUENCE [LARGE SCALE GENOMIC DNA]</scope>
    <source>
        <strain evidence="7">ATCC 50983 / TXsc</strain>
    </source>
</reference>
<evidence type="ECO:0000256" key="4">
    <source>
        <dbReference type="ARBA" id="ARBA00023136"/>
    </source>
</evidence>
<protein>
    <submittedName>
        <fullName evidence="6">Uncharacterized protein</fullName>
    </submittedName>
</protein>
<dbReference type="GeneID" id="9043721"/>
<feature type="transmembrane region" description="Helical" evidence="5">
    <location>
        <begin position="45"/>
        <end position="66"/>
    </location>
</feature>
<keyword evidence="4 5" id="KW-0472">Membrane</keyword>
<dbReference type="Pfam" id="PF00335">
    <property type="entry name" value="Tetraspanin"/>
    <property type="match status" value="1"/>
</dbReference>
<dbReference type="GO" id="GO:0016020">
    <property type="term" value="C:membrane"/>
    <property type="evidence" value="ECO:0007669"/>
    <property type="project" value="UniProtKB-SubCell"/>
</dbReference>
<comment type="subcellular location">
    <subcellularLocation>
        <location evidence="1">Membrane</location>
        <topology evidence="1">Multi-pass membrane protein</topology>
    </subcellularLocation>
</comment>
<feature type="transmembrane region" description="Helical" evidence="5">
    <location>
        <begin position="12"/>
        <end position="33"/>
    </location>
</feature>
<gene>
    <name evidence="6" type="ORF">Pmar_PMAR021852</name>
</gene>
<evidence type="ECO:0000256" key="5">
    <source>
        <dbReference type="SAM" id="Phobius"/>
    </source>
</evidence>
<feature type="transmembrane region" description="Helical" evidence="5">
    <location>
        <begin position="78"/>
        <end position="102"/>
    </location>
</feature>
<evidence type="ECO:0000313" key="7">
    <source>
        <dbReference type="Proteomes" id="UP000007800"/>
    </source>
</evidence>
<dbReference type="EMBL" id="GG684883">
    <property type="protein sequence ID" value="EER00623.1"/>
    <property type="molecule type" value="Genomic_DNA"/>
</dbReference>
<dbReference type="RefSeq" id="XP_002767905.1">
    <property type="nucleotide sequence ID" value="XM_002767859.1"/>
</dbReference>
<proteinExistence type="predicted"/>